<reference evidence="4 5" key="1">
    <citation type="submission" date="2017-07" db="EMBL/GenBank/DDBJ databases">
        <title>Complete genome sequence of Oryzomicrobium terrae TPP412.</title>
        <authorList>
            <person name="Chiu L.-W."/>
            <person name="Lo K.-J."/>
            <person name="Tsai Y.-M."/>
            <person name="Lin S.-S."/>
            <person name="Kuo C.-H."/>
            <person name="Liu C.-T."/>
        </authorList>
    </citation>
    <scope>NUCLEOTIDE SEQUENCE [LARGE SCALE GENOMIC DNA]</scope>
    <source>
        <strain evidence="4 5">TPP412</strain>
    </source>
</reference>
<dbReference type="GO" id="GO:0022857">
    <property type="term" value="F:transmembrane transporter activity"/>
    <property type="evidence" value="ECO:0007669"/>
    <property type="project" value="InterPro"/>
</dbReference>
<dbReference type="GO" id="GO:0016020">
    <property type="term" value="C:membrane"/>
    <property type="evidence" value="ECO:0007669"/>
    <property type="project" value="InterPro"/>
</dbReference>
<protein>
    <recommendedName>
        <fullName evidence="3">CzcB-like barrel-sandwich hybrid domain-containing protein</fullName>
    </recommendedName>
</protein>
<accession>A0A5C1E6F7</accession>
<dbReference type="Pfam" id="PF25973">
    <property type="entry name" value="BSH_CzcB"/>
    <property type="match status" value="1"/>
</dbReference>
<dbReference type="Gene3D" id="2.40.30.170">
    <property type="match status" value="1"/>
</dbReference>
<keyword evidence="2" id="KW-0813">Transport</keyword>
<proteinExistence type="inferred from homology"/>
<dbReference type="InterPro" id="IPR058647">
    <property type="entry name" value="BSH_CzcB-like"/>
</dbReference>
<dbReference type="GO" id="GO:0060003">
    <property type="term" value="P:copper ion export"/>
    <property type="evidence" value="ECO:0007669"/>
    <property type="project" value="TreeGrafter"/>
</dbReference>
<organism evidence="4 5">
    <name type="scientific">Oryzomicrobium terrae</name>
    <dbReference type="NCBI Taxonomy" id="1735038"/>
    <lineage>
        <taxon>Bacteria</taxon>
        <taxon>Pseudomonadati</taxon>
        <taxon>Pseudomonadota</taxon>
        <taxon>Betaproteobacteria</taxon>
        <taxon>Rhodocyclales</taxon>
        <taxon>Rhodocyclaceae</taxon>
        <taxon>Oryzomicrobium</taxon>
    </lineage>
</organism>
<dbReference type="SUPFAM" id="SSF111369">
    <property type="entry name" value="HlyD-like secretion proteins"/>
    <property type="match status" value="1"/>
</dbReference>
<feature type="domain" description="CzcB-like barrel-sandwich hybrid" evidence="3">
    <location>
        <begin position="130"/>
        <end position="270"/>
    </location>
</feature>
<dbReference type="GO" id="GO:0046914">
    <property type="term" value="F:transition metal ion binding"/>
    <property type="evidence" value="ECO:0007669"/>
    <property type="project" value="TreeGrafter"/>
</dbReference>
<dbReference type="RefSeq" id="WP_149424694.1">
    <property type="nucleotide sequence ID" value="NZ_CP022579.1"/>
</dbReference>
<dbReference type="PANTHER" id="PTHR30097:SF4">
    <property type="entry name" value="SLR6042 PROTEIN"/>
    <property type="match status" value="1"/>
</dbReference>
<sequence length="447" mass="44096">MPNPAPLLDLHGTPLEIEIWRGLQPDTPATMPSGTAGRRPGRSAALPAVLFAALLAGPALAAPGAPPPAAAAPASATAPAGATAPIPLSASQVQALGVRSEPVVPAAAGSGTALAHLPATVSVPVGQLRMVAAPAAGMVETVKVVPGQQVRKGDVLATFASPELLALQREASVARSQAELAASARRRDEALFAEGIIAAARLEATRANAAQAAAQAEEKRLALGVAGLPAKGGPSGAAALVAPLSGYVLEQLATPGQRVDAAAPLFSLADSSALGLEIQVAASLAALLPDGAPVRTILADGRTLRGKVVSVGRQVGAAQTVAVRASLERPGAGAASLPLRPGQAVEAEISLAGQAALAGAVRIPGAALTYRSGAASNAGNAGQATSAYVFVHEQEGLYRPFPVTVLGPLPGGWLVKPAGAIPFADKARVAVAGVAALKAAWLGQSGE</sequence>
<gene>
    <name evidence="4" type="ORF">OTERR_03920</name>
</gene>
<dbReference type="EMBL" id="CP022579">
    <property type="protein sequence ID" value="QEL63868.1"/>
    <property type="molecule type" value="Genomic_DNA"/>
</dbReference>
<dbReference type="Proteomes" id="UP000323671">
    <property type="component" value="Chromosome"/>
</dbReference>
<evidence type="ECO:0000313" key="4">
    <source>
        <dbReference type="EMBL" id="QEL63868.1"/>
    </source>
</evidence>
<dbReference type="NCBIfam" id="TIGR01730">
    <property type="entry name" value="RND_mfp"/>
    <property type="match status" value="1"/>
</dbReference>
<dbReference type="InterPro" id="IPR051909">
    <property type="entry name" value="MFP_Cation_Efflux"/>
</dbReference>
<evidence type="ECO:0000313" key="5">
    <source>
        <dbReference type="Proteomes" id="UP000323671"/>
    </source>
</evidence>
<dbReference type="KEGG" id="otr:OTERR_03920"/>
<dbReference type="Gene3D" id="2.40.50.100">
    <property type="match status" value="1"/>
</dbReference>
<evidence type="ECO:0000256" key="1">
    <source>
        <dbReference type="ARBA" id="ARBA00009477"/>
    </source>
</evidence>
<keyword evidence="5" id="KW-1185">Reference proteome</keyword>
<dbReference type="InterPro" id="IPR006143">
    <property type="entry name" value="RND_pump_MFP"/>
</dbReference>
<dbReference type="GO" id="GO:0030288">
    <property type="term" value="C:outer membrane-bounded periplasmic space"/>
    <property type="evidence" value="ECO:0007669"/>
    <property type="project" value="TreeGrafter"/>
</dbReference>
<evidence type="ECO:0000256" key="2">
    <source>
        <dbReference type="ARBA" id="ARBA00022448"/>
    </source>
</evidence>
<dbReference type="PANTHER" id="PTHR30097">
    <property type="entry name" value="CATION EFFLUX SYSTEM PROTEIN CUSB"/>
    <property type="match status" value="1"/>
</dbReference>
<comment type="similarity">
    <text evidence="1">Belongs to the membrane fusion protein (MFP) (TC 8.A.1) family.</text>
</comment>
<dbReference type="GO" id="GO:0015679">
    <property type="term" value="P:plasma membrane copper ion transport"/>
    <property type="evidence" value="ECO:0007669"/>
    <property type="project" value="TreeGrafter"/>
</dbReference>
<evidence type="ECO:0000259" key="3">
    <source>
        <dbReference type="Pfam" id="PF25973"/>
    </source>
</evidence>
<dbReference type="AlphaFoldDB" id="A0A5C1E6F7"/>
<name>A0A5C1E6F7_9RHOO</name>